<dbReference type="Proteomes" id="UP000681315">
    <property type="component" value="Unassembled WGS sequence"/>
</dbReference>
<comment type="caution">
    <text evidence="1">The sequence shown here is derived from an EMBL/GenBank/DDBJ whole genome shotgun (WGS) entry which is preliminary data.</text>
</comment>
<protein>
    <submittedName>
        <fullName evidence="1">Uncharacterized protein</fullName>
    </submittedName>
</protein>
<evidence type="ECO:0000313" key="1">
    <source>
        <dbReference type="EMBL" id="MBO3098587.1"/>
    </source>
</evidence>
<keyword evidence="2" id="KW-1185">Reference proteome</keyword>
<name>A0ABS3SUG4_9FLAO</name>
<evidence type="ECO:0000313" key="2">
    <source>
        <dbReference type="Proteomes" id="UP000681315"/>
    </source>
</evidence>
<sequence>MALRNYLYNIVPNLEPFDYSLHHDNQFINQEWVLINGIEDAKAMYVFKPNNELVISENNEVTKTRWSFINSNFLSITTEDGIVLIKAYYKDKDVLVLNQKASEDYSFFINATDYKTSINNKDDVQKYLKEKYLKKASELITEHEFYYIQRSKEYGPCTMKELFKKVKDKAVNAYCLIRDVNEADYNKKLRIIDLLQEV</sequence>
<gene>
    <name evidence="1" type="ORF">J4051_09930</name>
</gene>
<proteinExistence type="predicted"/>
<dbReference type="RefSeq" id="WP_208233713.1">
    <property type="nucleotide sequence ID" value="NZ_JAGEVG010000010.1"/>
</dbReference>
<organism evidence="1 2">
    <name type="scientific">Gelidibacter pelagius</name>
    <dbReference type="NCBI Taxonomy" id="2819985"/>
    <lineage>
        <taxon>Bacteria</taxon>
        <taxon>Pseudomonadati</taxon>
        <taxon>Bacteroidota</taxon>
        <taxon>Flavobacteriia</taxon>
        <taxon>Flavobacteriales</taxon>
        <taxon>Flavobacteriaceae</taxon>
        <taxon>Gelidibacter</taxon>
    </lineage>
</organism>
<accession>A0ABS3SUG4</accession>
<dbReference type="EMBL" id="JAGEVG010000010">
    <property type="protein sequence ID" value="MBO3098587.1"/>
    <property type="molecule type" value="Genomic_DNA"/>
</dbReference>
<reference evidence="1 2" key="1">
    <citation type="submission" date="2021-03" db="EMBL/GenBank/DDBJ databases">
        <title>Gelidibacter sp. nov., isolated from costal sediment.</title>
        <authorList>
            <person name="Lun K.-Y."/>
        </authorList>
    </citation>
    <scope>NUCLEOTIDE SEQUENCE [LARGE SCALE GENOMIC DNA]</scope>
    <source>
        <strain evidence="1 2">DF109</strain>
    </source>
</reference>